<dbReference type="AlphaFoldDB" id="A0A0G0BDD1"/>
<organism evidence="2 3">
    <name type="scientific">Candidatus Roizmanbacteria bacterium GW2011_GWC2_35_12</name>
    <dbReference type="NCBI Taxonomy" id="1618485"/>
    <lineage>
        <taxon>Bacteria</taxon>
        <taxon>Candidatus Roizmaniibacteriota</taxon>
    </lineage>
</organism>
<comment type="caution">
    <text evidence="2">The sequence shown here is derived from an EMBL/GenBank/DDBJ whole genome shotgun (WGS) entry which is preliminary data.</text>
</comment>
<name>A0A0G0BDD1_9BACT</name>
<proteinExistence type="predicted"/>
<evidence type="ECO:0000256" key="1">
    <source>
        <dbReference type="SAM" id="Phobius"/>
    </source>
</evidence>
<protein>
    <submittedName>
        <fullName evidence="2">Uncharacterized protein</fullName>
    </submittedName>
</protein>
<accession>A0A0G0BDD1</accession>
<keyword evidence="1" id="KW-0812">Transmembrane</keyword>
<evidence type="ECO:0000313" key="2">
    <source>
        <dbReference type="EMBL" id="KKP67483.1"/>
    </source>
</evidence>
<dbReference type="Proteomes" id="UP000034127">
    <property type="component" value="Unassembled WGS sequence"/>
</dbReference>
<evidence type="ECO:0000313" key="3">
    <source>
        <dbReference type="Proteomes" id="UP000034127"/>
    </source>
</evidence>
<keyword evidence="1" id="KW-1133">Transmembrane helix</keyword>
<keyword evidence="1" id="KW-0472">Membrane</keyword>
<gene>
    <name evidence="2" type="ORF">UR63_C0013G0017</name>
</gene>
<feature type="transmembrane region" description="Helical" evidence="1">
    <location>
        <begin position="16"/>
        <end position="37"/>
    </location>
</feature>
<reference evidence="2 3" key="1">
    <citation type="journal article" date="2015" name="Nature">
        <title>rRNA introns, odd ribosomes, and small enigmatic genomes across a large radiation of phyla.</title>
        <authorList>
            <person name="Brown C.T."/>
            <person name="Hug L.A."/>
            <person name="Thomas B.C."/>
            <person name="Sharon I."/>
            <person name="Castelle C.J."/>
            <person name="Singh A."/>
            <person name="Wilkins M.J."/>
            <person name="Williams K.H."/>
            <person name="Banfield J.F."/>
        </authorList>
    </citation>
    <scope>NUCLEOTIDE SEQUENCE [LARGE SCALE GENOMIC DNA]</scope>
</reference>
<dbReference type="EMBL" id="LBPX01000013">
    <property type="protein sequence ID" value="KKP67483.1"/>
    <property type="molecule type" value="Genomic_DNA"/>
</dbReference>
<sequence length="170" mass="18540">MKLPGELTTVTPLSKAIALLMFISLPILAFIFGMNYYKALESKTNNSVVKVGCTEDAKICPDGSTVGRSGSNCEFEICPTIIPEGEKINCSGIRGLICPEGYVCDMGGKIFPDASGICVKVTQSESDYTCPETENIDCIPTEKFMMKRECTRGYLQWALENCPDFKGAAY</sequence>